<accession>A0A284S4T7</accession>
<dbReference type="EMBL" id="FUEG01000032">
    <property type="protein sequence ID" value="SJL16028.1"/>
    <property type="molecule type" value="Genomic_DNA"/>
</dbReference>
<name>A0A284S4T7_ARMOS</name>
<dbReference type="OMA" id="GANMTAY"/>
<proteinExistence type="predicted"/>
<organism evidence="1 2">
    <name type="scientific">Armillaria ostoyae</name>
    <name type="common">Armillaria root rot fungus</name>
    <dbReference type="NCBI Taxonomy" id="47428"/>
    <lineage>
        <taxon>Eukaryota</taxon>
        <taxon>Fungi</taxon>
        <taxon>Dikarya</taxon>
        <taxon>Basidiomycota</taxon>
        <taxon>Agaricomycotina</taxon>
        <taxon>Agaricomycetes</taxon>
        <taxon>Agaricomycetidae</taxon>
        <taxon>Agaricales</taxon>
        <taxon>Marasmiineae</taxon>
        <taxon>Physalacriaceae</taxon>
        <taxon>Armillaria</taxon>
    </lineage>
</organism>
<gene>
    <name evidence="1" type="ORF">ARMOST_19543</name>
</gene>
<evidence type="ECO:0000313" key="2">
    <source>
        <dbReference type="Proteomes" id="UP000219338"/>
    </source>
</evidence>
<sequence length="85" mass="9565">MFTNHDTRSVNVQLVEMVPQTRKGANMTAYSQFCFYLQEIVTSTVDIAFVLGEACHGCSCTRKADVFDTLLRLLKQAKNQSTARD</sequence>
<protein>
    <submittedName>
        <fullName evidence="1">Uncharacterized protein</fullName>
    </submittedName>
</protein>
<dbReference type="AlphaFoldDB" id="A0A284S4T7"/>
<evidence type="ECO:0000313" key="1">
    <source>
        <dbReference type="EMBL" id="SJL16028.1"/>
    </source>
</evidence>
<dbReference type="Proteomes" id="UP000219338">
    <property type="component" value="Unassembled WGS sequence"/>
</dbReference>
<reference evidence="2" key="1">
    <citation type="journal article" date="2017" name="Nat. Ecol. Evol.">
        <title>Genome expansion and lineage-specific genetic innovations in the forest pathogenic fungi Armillaria.</title>
        <authorList>
            <person name="Sipos G."/>
            <person name="Prasanna A.N."/>
            <person name="Walter M.C."/>
            <person name="O'Connor E."/>
            <person name="Balint B."/>
            <person name="Krizsan K."/>
            <person name="Kiss B."/>
            <person name="Hess J."/>
            <person name="Varga T."/>
            <person name="Slot J."/>
            <person name="Riley R."/>
            <person name="Boka B."/>
            <person name="Rigling D."/>
            <person name="Barry K."/>
            <person name="Lee J."/>
            <person name="Mihaltcheva S."/>
            <person name="LaButti K."/>
            <person name="Lipzen A."/>
            <person name="Waldron R."/>
            <person name="Moloney N.M."/>
            <person name="Sperisen C."/>
            <person name="Kredics L."/>
            <person name="Vagvoelgyi C."/>
            <person name="Patrignani A."/>
            <person name="Fitzpatrick D."/>
            <person name="Nagy I."/>
            <person name="Doyle S."/>
            <person name="Anderson J.B."/>
            <person name="Grigoriev I.V."/>
            <person name="Gueldener U."/>
            <person name="Muensterkoetter M."/>
            <person name="Nagy L.G."/>
        </authorList>
    </citation>
    <scope>NUCLEOTIDE SEQUENCE [LARGE SCALE GENOMIC DNA]</scope>
    <source>
        <strain evidence="2">C18/9</strain>
    </source>
</reference>
<dbReference type="OrthoDB" id="10395541at2759"/>
<keyword evidence="2" id="KW-1185">Reference proteome</keyword>